<dbReference type="SUPFAM" id="SSF55874">
    <property type="entry name" value="ATPase domain of HSP90 chaperone/DNA topoisomerase II/histidine kinase"/>
    <property type="match status" value="1"/>
</dbReference>
<reference evidence="18 19" key="1">
    <citation type="submission" date="2019-07" db="EMBL/GenBank/DDBJ databases">
        <title>Rufibacter sp. nov., isolated from lake sediment.</title>
        <authorList>
            <person name="Qu J.-H."/>
        </authorList>
    </citation>
    <scope>NUCLEOTIDE SEQUENCE [LARGE SCALE GENOMIC DNA]</scope>
    <source>
        <strain evidence="18 19">NBS58-1</strain>
    </source>
</reference>
<evidence type="ECO:0000313" key="19">
    <source>
        <dbReference type="Proteomes" id="UP000324133"/>
    </source>
</evidence>
<dbReference type="PANTHER" id="PTHR45339:SF1">
    <property type="entry name" value="HYBRID SIGNAL TRANSDUCTION HISTIDINE KINASE J"/>
    <property type="match status" value="1"/>
</dbReference>
<feature type="modified residue" description="Phosphohistidine" evidence="12">
    <location>
        <position position="566"/>
    </location>
</feature>
<dbReference type="Proteomes" id="UP000324133">
    <property type="component" value="Unassembled WGS sequence"/>
</dbReference>
<evidence type="ECO:0000256" key="5">
    <source>
        <dbReference type="ARBA" id="ARBA00022553"/>
    </source>
</evidence>
<dbReference type="InterPro" id="IPR000014">
    <property type="entry name" value="PAS"/>
</dbReference>
<dbReference type="InterPro" id="IPR008207">
    <property type="entry name" value="Sig_transdc_His_kin_Hpt_dom"/>
</dbReference>
<evidence type="ECO:0000256" key="1">
    <source>
        <dbReference type="ARBA" id="ARBA00000085"/>
    </source>
</evidence>
<dbReference type="Gene3D" id="3.40.50.2300">
    <property type="match status" value="1"/>
</dbReference>
<keyword evidence="4" id="KW-1003">Cell membrane</keyword>
<name>A0A5B6TCD2_9BACT</name>
<dbReference type="GO" id="GO:0005524">
    <property type="term" value="F:ATP binding"/>
    <property type="evidence" value="ECO:0007669"/>
    <property type="project" value="UniProtKB-KW"/>
</dbReference>
<dbReference type="InterPro" id="IPR036890">
    <property type="entry name" value="HATPase_C_sf"/>
</dbReference>
<dbReference type="PROSITE" id="PS50112">
    <property type="entry name" value="PAS"/>
    <property type="match status" value="1"/>
</dbReference>
<dbReference type="InterPro" id="IPR003661">
    <property type="entry name" value="HisK_dim/P_dom"/>
</dbReference>
<dbReference type="SUPFAM" id="SSF52172">
    <property type="entry name" value="CheY-like"/>
    <property type="match status" value="1"/>
</dbReference>
<keyword evidence="10" id="KW-0902">Two-component regulatory system</keyword>
<evidence type="ECO:0000259" key="16">
    <source>
        <dbReference type="PROSITE" id="PS50112"/>
    </source>
</evidence>
<evidence type="ECO:0000259" key="15">
    <source>
        <dbReference type="PROSITE" id="PS50110"/>
    </source>
</evidence>
<evidence type="ECO:0000256" key="11">
    <source>
        <dbReference type="ARBA" id="ARBA00023136"/>
    </source>
</evidence>
<dbReference type="InterPro" id="IPR003594">
    <property type="entry name" value="HATPase_dom"/>
</dbReference>
<feature type="domain" description="Histidine kinase" evidence="14">
    <location>
        <begin position="129"/>
        <end position="352"/>
    </location>
</feature>
<dbReference type="OrthoDB" id="9797097at2"/>
<dbReference type="InterPro" id="IPR036641">
    <property type="entry name" value="HPT_dom_sf"/>
</dbReference>
<dbReference type="Pfam" id="PF00072">
    <property type="entry name" value="Response_reg"/>
    <property type="match status" value="1"/>
</dbReference>
<dbReference type="SMART" id="SM00388">
    <property type="entry name" value="HisKA"/>
    <property type="match status" value="1"/>
</dbReference>
<dbReference type="InterPro" id="IPR001789">
    <property type="entry name" value="Sig_transdc_resp-reg_receiver"/>
</dbReference>
<evidence type="ECO:0000256" key="9">
    <source>
        <dbReference type="ARBA" id="ARBA00022989"/>
    </source>
</evidence>
<dbReference type="PROSITE" id="PS50109">
    <property type="entry name" value="HIS_KIN"/>
    <property type="match status" value="1"/>
</dbReference>
<keyword evidence="8" id="KW-0067">ATP-binding</keyword>
<dbReference type="CDD" id="cd17546">
    <property type="entry name" value="REC_hyHK_CKI1_RcsC-like"/>
    <property type="match status" value="1"/>
</dbReference>
<keyword evidence="19" id="KW-1185">Reference proteome</keyword>
<dbReference type="Pfam" id="PF02518">
    <property type="entry name" value="HATPase_c"/>
    <property type="match status" value="1"/>
</dbReference>
<dbReference type="InterPro" id="IPR011006">
    <property type="entry name" value="CheY-like_superfamily"/>
</dbReference>
<comment type="catalytic activity">
    <reaction evidence="1">
        <text>ATP + protein L-histidine = ADP + protein N-phospho-L-histidine.</text>
        <dbReference type="EC" id="2.7.13.3"/>
    </reaction>
</comment>
<proteinExistence type="predicted"/>
<feature type="domain" description="HPt" evidence="17">
    <location>
        <begin position="527"/>
        <end position="621"/>
    </location>
</feature>
<evidence type="ECO:0000256" key="8">
    <source>
        <dbReference type="ARBA" id="ARBA00022840"/>
    </source>
</evidence>
<evidence type="ECO:0000256" key="7">
    <source>
        <dbReference type="ARBA" id="ARBA00022741"/>
    </source>
</evidence>
<sequence>MQFIYQVFQESPNPTYIKDSKGKIIWANDAYAQLHGTSLPQILEKGALDFDFSYERDIEVLSSYGINEIEEFFKLEDGRGVWYLTVKKTVDQENGTRCLFSTSTEITNLKETIQVAEDSFAAKEKFLAEVNRELEAPINAIISLVRLLKQTFISKDQKRYLNSVLSISDYILDIPKDVLEYARVEAGIVDLTTEVVDVVAFTNGIVQSVASKATEKGVTIRFVEPTATLPTIEINPVYLSLVLVKVIRCAIRYTKTREVVFSIQQKQRVENMLYLQFSIRNIGLDQNSEDLAKLFDSENNFYGNEKYKRSGVDLGVYTCKKLIELQGGKVWLDKDIKQEASIEFTLSFPIVQSQASENSYVPALDKSIHPEHSVELKLLLVDDNESSQALVKHQIQNWDTKIDIAGTGEEGVKLASKTVYDLILMDVELPGMDGFEATSAIRESEGPNQRTPIVAFTTNPGNIDLEEFKAAGFTDYLRKPYHAFDLYLCISRNTGHYASEQLKNNKEDNEKEQLLYDFSGLGNMAEDAVFIRKMQKLFIDLVPGQISKLSLAIQQKDWETVALIAHSLKSTYGNIKVVKAAEAMKKIEQISTSRTNLSEINRLMGIVTETTQKVVEVFSRELDLA</sequence>
<dbReference type="Gene3D" id="1.10.287.130">
    <property type="match status" value="1"/>
</dbReference>
<dbReference type="AlphaFoldDB" id="A0A5B6TCD2"/>
<dbReference type="Gene3D" id="1.20.120.160">
    <property type="entry name" value="HPT domain"/>
    <property type="match status" value="1"/>
</dbReference>
<evidence type="ECO:0000256" key="12">
    <source>
        <dbReference type="PROSITE-ProRule" id="PRU00110"/>
    </source>
</evidence>
<dbReference type="InterPro" id="IPR005467">
    <property type="entry name" value="His_kinase_dom"/>
</dbReference>
<dbReference type="PANTHER" id="PTHR45339">
    <property type="entry name" value="HYBRID SIGNAL TRANSDUCTION HISTIDINE KINASE J"/>
    <property type="match status" value="1"/>
</dbReference>
<protein>
    <recommendedName>
        <fullName evidence="3">histidine kinase</fullName>
        <ecNumber evidence="3">2.7.13.3</ecNumber>
    </recommendedName>
</protein>
<evidence type="ECO:0000256" key="2">
    <source>
        <dbReference type="ARBA" id="ARBA00004651"/>
    </source>
</evidence>
<evidence type="ECO:0000256" key="3">
    <source>
        <dbReference type="ARBA" id="ARBA00012438"/>
    </source>
</evidence>
<evidence type="ECO:0000259" key="17">
    <source>
        <dbReference type="PROSITE" id="PS50894"/>
    </source>
</evidence>
<organism evidence="18 19">
    <name type="scientific">Rufibacter hautae</name>
    <dbReference type="NCBI Taxonomy" id="2595005"/>
    <lineage>
        <taxon>Bacteria</taxon>
        <taxon>Pseudomonadati</taxon>
        <taxon>Bacteroidota</taxon>
        <taxon>Cytophagia</taxon>
        <taxon>Cytophagales</taxon>
        <taxon>Hymenobacteraceae</taxon>
        <taxon>Rufibacter</taxon>
    </lineage>
</organism>
<dbReference type="Gene3D" id="3.30.565.10">
    <property type="entry name" value="Histidine kinase-like ATPase, C-terminal domain"/>
    <property type="match status" value="1"/>
</dbReference>
<evidence type="ECO:0000256" key="13">
    <source>
        <dbReference type="PROSITE-ProRule" id="PRU00169"/>
    </source>
</evidence>
<dbReference type="EC" id="2.7.13.3" evidence="3"/>
<evidence type="ECO:0000256" key="4">
    <source>
        <dbReference type="ARBA" id="ARBA00022475"/>
    </source>
</evidence>
<feature type="domain" description="Response regulatory" evidence="15">
    <location>
        <begin position="377"/>
        <end position="494"/>
    </location>
</feature>
<dbReference type="InterPro" id="IPR035965">
    <property type="entry name" value="PAS-like_dom_sf"/>
</dbReference>
<keyword evidence="9" id="KW-1133">Transmembrane helix</keyword>
<evidence type="ECO:0000313" key="18">
    <source>
        <dbReference type="EMBL" id="KAA3436763.1"/>
    </source>
</evidence>
<dbReference type="RefSeq" id="WP_149092702.1">
    <property type="nucleotide sequence ID" value="NZ_VKKY01000003.1"/>
</dbReference>
<dbReference type="CDD" id="cd00082">
    <property type="entry name" value="HisKA"/>
    <property type="match status" value="1"/>
</dbReference>
<feature type="modified residue" description="4-aspartylphosphate" evidence="13">
    <location>
        <position position="426"/>
    </location>
</feature>
<dbReference type="Gene3D" id="3.30.450.20">
    <property type="entry name" value="PAS domain"/>
    <property type="match status" value="1"/>
</dbReference>
<dbReference type="PROSITE" id="PS50110">
    <property type="entry name" value="RESPONSE_REGULATORY"/>
    <property type="match status" value="1"/>
</dbReference>
<dbReference type="EMBL" id="VKKY01000003">
    <property type="protein sequence ID" value="KAA3436763.1"/>
    <property type="molecule type" value="Genomic_DNA"/>
</dbReference>
<dbReference type="InterPro" id="IPR036097">
    <property type="entry name" value="HisK_dim/P_sf"/>
</dbReference>
<evidence type="ECO:0000256" key="6">
    <source>
        <dbReference type="ARBA" id="ARBA00022692"/>
    </source>
</evidence>
<evidence type="ECO:0000256" key="10">
    <source>
        <dbReference type="ARBA" id="ARBA00023012"/>
    </source>
</evidence>
<dbReference type="GO" id="GO:0000155">
    <property type="term" value="F:phosphorelay sensor kinase activity"/>
    <property type="evidence" value="ECO:0007669"/>
    <property type="project" value="InterPro"/>
</dbReference>
<evidence type="ECO:0000259" key="14">
    <source>
        <dbReference type="PROSITE" id="PS50109"/>
    </source>
</evidence>
<dbReference type="SMART" id="SM00448">
    <property type="entry name" value="REC"/>
    <property type="match status" value="1"/>
</dbReference>
<dbReference type="Pfam" id="PF13188">
    <property type="entry name" value="PAS_8"/>
    <property type="match status" value="1"/>
</dbReference>
<gene>
    <name evidence="18" type="ORF">FOA19_20510</name>
</gene>
<feature type="domain" description="PAS" evidence="16">
    <location>
        <begin position="1"/>
        <end position="76"/>
    </location>
</feature>
<keyword evidence="7" id="KW-0547">Nucleotide-binding</keyword>
<dbReference type="Pfam" id="PF00512">
    <property type="entry name" value="HisKA"/>
    <property type="match status" value="1"/>
</dbReference>
<dbReference type="Pfam" id="PF01627">
    <property type="entry name" value="Hpt"/>
    <property type="match status" value="1"/>
</dbReference>
<keyword evidence="6" id="KW-0812">Transmembrane</keyword>
<dbReference type="NCBIfam" id="TIGR00229">
    <property type="entry name" value="sensory_box"/>
    <property type="match status" value="1"/>
</dbReference>
<accession>A0A5B6TCD2</accession>
<dbReference type="SUPFAM" id="SSF47384">
    <property type="entry name" value="Homodimeric domain of signal transducing histidine kinase"/>
    <property type="match status" value="1"/>
</dbReference>
<comment type="subcellular location">
    <subcellularLocation>
        <location evidence="2">Cell membrane</location>
        <topology evidence="2">Multi-pass membrane protein</topology>
    </subcellularLocation>
</comment>
<keyword evidence="11" id="KW-0472">Membrane</keyword>
<dbReference type="GO" id="GO:0005886">
    <property type="term" value="C:plasma membrane"/>
    <property type="evidence" value="ECO:0007669"/>
    <property type="project" value="UniProtKB-SubCell"/>
</dbReference>
<comment type="caution">
    <text evidence="18">The sequence shown here is derived from an EMBL/GenBank/DDBJ whole genome shotgun (WGS) entry which is preliminary data.</text>
</comment>
<dbReference type="SUPFAM" id="SSF47226">
    <property type="entry name" value="Histidine-containing phosphotransfer domain, HPT domain"/>
    <property type="match status" value="1"/>
</dbReference>
<dbReference type="SUPFAM" id="SSF55785">
    <property type="entry name" value="PYP-like sensor domain (PAS domain)"/>
    <property type="match status" value="1"/>
</dbReference>
<dbReference type="PROSITE" id="PS50894">
    <property type="entry name" value="HPT"/>
    <property type="match status" value="1"/>
</dbReference>
<keyword evidence="5 13" id="KW-0597">Phosphoprotein</keyword>
<dbReference type="CDD" id="cd00130">
    <property type="entry name" value="PAS"/>
    <property type="match status" value="1"/>
</dbReference>